<dbReference type="GO" id="GO:0004061">
    <property type="term" value="F:arylformamidase activity"/>
    <property type="evidence" value="ECO:0007669"/>
    <property type="project" value="InterPro"/>
</dbReference>
<dbReference type="PANTHER" id="PTHR34861">
    <property type="match status" value="1"/>
</dbReference>
<dbReference type="EMBL" id="JARIHO010000021">
    <property type="protein sequence ID" value="KAJ7346424.1"/>
    <property type="molecule type" value="Genomic_DNA"/>
</dbReference>
<proteinExistence type="inferred from homology"/>
<comment type="caution">
    <text evidence="3">The sequence shown here is derived from an EMBL/GenBank/DDBJ whole genome shotgun (WGS) entry which is preliminary data.</text>
</comment>
<dbReference type="InterPro" id="IPR037175">
    <property type="entry name" value="KFase_sf"/>
</dbReference>
<dbReference type="Pfam" id="PF04199">
    <property type="entry name" value="Cyclase"/>
    <property type="match status" value="1"/>
</dbReference>
<gene>
    <name evidence="3" type="ORF">DFH08DRAFT_961847</name>
</gene>
<evidence type="ECO:0008006" key="5">
    <source>
        <dbReference type="Google" id="ProtNLM"/>
    </source>
</evidence>
<dbReference type="Proteomes" id="UP001218218">
    <property type="component" value="Unassembled WGS sequence"/>
</dbReference>
<dbReference type="AlphaFoldDB" id="A0AAD7EQ16"/>
<name>A0AAD7EQ16_9AGAR</name>
<evidence type="ECO:0000256" key="1">
    <source>
        <dbReference type="ARBA" id="ARBA00007865"/>
    </source>
</evidence>
<reference evidence="3" key="1">
    <citation type="submission" date="2023-03" db="EMBL/GenBank/DDBJ databases">
        <title>Massive genome expansion in bonnet fungi (Mycena s.s.) driven by repeated elements and novel gene families across ecological guilds.</title>
        <authorList>
            <consortium name="Lawrence Berkeley National Laboratory"/>
            <person name="Harder C.B."/>
            <person name="Miyauchi S."/>
            <person name="Viragh M."/>
            <person name="Kuo A."/>
            <person name="Thoen E."/>
            <person name="Andreopoulos B."/>
            <person name="Lu D."/>
            <person name="Skrede I."/>
            <person name="Drula E."/>
            <person name="Henrissat B."/>
            <person name="Morin E."/>
            <person name="Kohler A."/>
            <person name="Barry K."/>
            <person name="LaButti K."/>
            <person name="Morin E."/>
            <person name="Salamov A."/>
            <person name="Lipzen A."/>
            <person name="Mereny Z."/>
            <person name="Hegedus B."/>
            <person name="Baldrian P."/>
            <person name="Stursova M."/>
            <person name="Weitz H."/>
            <person name="Taylor A."/>
            <person name="Grigoriev I.V."/>
            <person name="Nagy L.G."/>
            <person name="Martin F."/>
            <person name="Kauserud H."/>
        </authorList>
    </citation>
    <scope>NUCLEOTIDE SEQUENCE</scope>
    <source>
        <strain evidence="3">CBHHK002</strain>
    </source>
</reference>
<feature type="signal peptide" evidence="2">
    <location>
        <begin position="1"/>
        <end position="17"/>
    </location>
</feature>
<dbReference type="Gene3D" id="3.50.30.50">
    <property type="entry name" value="Putative cyclase"/>
    <property type="match status" value="1"/>
</dbReference>
<dbReference type="GO" id="GO:0019441">
    <property type="term" value="P:L-tryptophan catabolic process to kynurenine"/>
    <property type="evidence" value="ECO:0007669"/>
    <property type="project" value="InterPro"/>
</dbReference>
<keyword evidence="2" id="KW-0732">Signal</keyword>
<feature type="chain" id="PRO_5042244107" description="Cyclase" evidence="2">
    <location>
        <begin position="18"/>
        <end position="371"/>
    </location>
</feature>
<accession>A0AAD7EQ16</accession>
<dbReference type="InterPro" id="IPR007325">
    <property type="entry name" value="KFase/CYL"/>
</dbReference>
<evidence type="ECO:0000256" key="2">
    <source>
        <dbReference type="SAM" id="SignalP"/>
    </source>
</evidence>
<protein>
    <recommendedName>
        <fullName evidence="5">Cyclase</fullName>
    </recommendedName>
</protein>
<keyword evidence="4" id="KW-1185">Reference proteome</keyword>
<organism evidence="3 4">
    <name type="scientific">Mycena albidolilacea</name>
    <dbReference type="NCBI Taxonomy" id="1033008"/>
    <lineage>
        <taxon>Eukaryota</taxon>
        <taxon>Fungi</taxon>
        <taxon>Dikarya</taxon>
        <taxon>Basidiomycota</taxon>
        <taxon>Agaricomycotina</taxon>
        <taxon>Agaricomycetes</taxon>
        <taxon>Agaricomycetidae</taxon>
        <taxon>Agaricales</taxon>
        <taxon>Marasmiineae</taxon>
        <taxon>Mycenaceae</taxon>
        <taxon>Mycena</taxon>
    </lineage>
</organism>
<dbReference type="SUPFAM" id="SSF102198">
    <property type="entry name" value="Putative cyclase"/>
    <property type="match status" value="1"/>
</dbReference>
<evidence type="ECO:0000313" key="3">
    <source>
        <dbReference type="EMBL" id="KAJ7346424.1"/>
    </source>
</evidence>
<comment type="similarity">
    <text evidence="1">Belongs to the Cyclase 1 superfamily.</text>
</comment>
<sequence length="371" mass="40636">MKTLTALTLVAAVFTDARPVPHPLTLVSRVVDDGNIYANWPTYDQLPLHPSFPTKAAWGVWGATDELGSLNHIRNATILAAKSEIQLGRTFNLNLELSMPDPPLITSRRPLIHAIQPFAGYQDDVITLNTQISTQFDGLRHFPYSTNASQATYQFYNDLITFDNIMAPGGSSTLGIQKTAEKGIAGRGILLDWAGWMESKNASFDVFNATKISAAELDAVATWQDLDPASFAKPGDFLVVRTGFTKQYLALSPHDQSILPYRDAADTQFVGMEASDAMLRWLWDKKFSLVGSDNPGFEALGGPTVSIIDGIPRSLHQIFIGGWGLNIVEFLNLEKLTPAAHQLKRYSFFFTIQNLNVVGGIASPPNALAIL</sequence>
<evidence type="ECO:0000313" key="4">
    <source>
        <dbReference type="Proteomes" id="UP001218218"/>
    </source>
</evidence>
<dbReference type="PANTHER" id="PTHR34861:SF11">
    <property type="entry name" value="CYCLASE"/>
    <property type="match status" value="1"/>
</dbReference>